<dbReference type="AlphaFoldDB" id="A0A3P3Q3Z7"/>
<feature type="transmembrane region" description="Helical" evidence="1">
    <location>
        <begin position="592"/>
        <end position="612"/>
    </location>
</feature>
<evidence type="ECO:0000256" key="1">
    <source>
        <dbReference type="HAMAP-Rule" id="MF_02062"/>
    </source>
</evidence>
<comment type="caution">
    <text evidence="3">The sequence shown here is derived from an EMBL/GenBank/DDBJ whole genome shotgun (WGS) entry which is preliminary data.</text>
</comment>
<reference evidence="3 4" key="1">
    <citation type="submission" date="2018-11" db="EMBL/GenBank/DDBJ databases">
        <title>Genome sequencing of Lachnoanaerobaculum orale DSM 24553T.</title>
        <authorList>
            <person name="Kook J.-K."/>
            <person name="Park S.-N."/>
            <person name="Lim Y.K."/>
        </authorList>
    </citation>
    <scope>NUCLEOTIDE SEQUENCE [LARGE SCALE GENOMIC DNA]</scope>
    <source>
        <strain evidence="3 4">DSM 24553</strain>
    </source>
</reference>
<dbReference type="Pfam" id="PF03616">
    <property type="entry name" value="Glt_symporter"/>
    <property type="match status" value="1"/>
</dbReference>
<dbReference type="PANTHER" id="PTHR36178:SF1">
    <property type="entry name" value="SODIUM_GLUTAMATE SYMPORTER"/>
    <property type="match status" value="1"/>
</dbReference>
<dbReference type="GO" id="GO:0015501">
    <property type="term" value="F:glutamate:sodium symporter activity"/>
    <property type="evidence" value="ECO:0007669"/>
    <property type="project" value="UniProtKB-UniRule"/>
</dbReference>
<comment type="subcellular location">
    <subcellularLocation>
        <location evidence="1">Cell membrane</location>
        <topology evidence="1">Multi-pass membrane protein</topology>
    </subcellularLocation>
</comment>
<sequence>MICALMVSGCAKQSENNNIHLATGGTGGTYFAYGNALKDVAKQDSNIDMSVQMSAGSAANIRLIENNIVDMAIVQNDTLTDAFNGKGEFEGNPIKKTKAVAGLYTENYQIVVNKKLQLNSVEDLKGLRVSVGEEGSGVLKNAKNILKAYGLTVNDIDVRYLSFDDAATALKNGEIDAFFVTAATPTKAITELADANVPIDILSLDDRAVRFLENSYDGCSVTTIKSGTYKGINKDITTVGVMAVLVANENVSANHIDAILNLLKVHHDSFNKISGDTLNIFDESALNSIDAPFHKAAAKWYSDNGITGVKPEIKADTSARKTLNLDMYQTVAVAVLALFIGVMLKERIKFLTTFCIPAPVVGGMIFAVIFCILYAAGIIEINFDETLRNVCMVMFFTSVGFQANMKVLKSGGKGTFIFLALLLLLIILQNTLAVGLSKAIGISPLIGMCTGSIPMIGGHGTAGAFGPLLEDMNVEGATTLATAAATFGLVTGSLMGGPLANSLIKKKNLTATAVYEDDSILVEEEIKHRREVSMYAPAVYQLTLAMGIGTVISFILSKTGMTFPVYIGSMIVAAVMRNISEYTDKFRIHMGEINDLGSICLSLFLGVAMITLKLWQLATLALPLFILLAGQTVLMFVFARFIVFKLMGSDYDAAVLAAGTCGFGMGATPNAMANMQAVTEKYLPSVKAFLLVPIVGSMFADFLNSLTITFFINFLS</sequence>
<keyword evidence="1" id="KW-0769">Symport</keyword>
<proteinExistence type="inferred from homology"/>
<keyword evidence="1" id="KW-0029">Amino-acid transport</keyword>
<feature type="transmembrane region" description="Helical" evidence="1">
    <location>
        <begin position="563"/>
        <end position="580"/>
    </location>
</feature>
<keyword evidence="1" id="KW-0812">Transmembrane</keyword>
<dbReference type="RefSeq" id="WP_124951040.1">
    <property type="nucleotide sequence ID" value="NZ_RRCM01000001.1"/>
</dbReference>
<evidence type="ECO:0000256" key="2">
    <source>
        <dbReference type="NCBIfam" id="TIGR00210"/>
    </source>
</evidence>
<feature type="transmembrane region" description="Helical" evidence="1">
    <location>
        <begin position="416"/>
        <end position="436"/>
    </location>
</feature>
<dbReference type="PANTHER" id="PTHR36178">
    <property type="entry name" value="SLR0625 PROTEIN"/>
    <property type="match status" value="1"/>
</dbReference>
<accession>A0A3P3Q3Z7</accession>
<dbReference type="GO" id="GO:0005886">
    <property type="term" value="C:plasma membrane"/>
    <property type="evidence" value="ECO:0007669"/>
    <property type="project" value="UniProtKB-SubCell"/>
</dbReference>
<keyword evidence="1" id="KW-1133">Transmembrane helix</keyword>
<dbReference type="NCBIfam" id="TIGR02122">
    <property type="entry name" value="TRAP_TAXI"/>
    <property type="match status" value="1"/>
</dbReference>
<dbReference type="EMBL" id="RRCM01000001">
    <property type="protein sequence ID" value="RRJ15962.1"/>
    <property type="molecule type" value="Genomic_DNA"/>
</dbReference>
<feature type="transmembrane region" description="Helical" evidence="1">
    <location>
        <begin position="618"/>
        <end position="639"/>
    </location>
</feature>
<name>A0A3P3Q3Z7_9FIRM</name>
<comment type="function">
    <text evidence="1">Catalyzes the sodium-dependent transport of glutamate.</text>
</comment>
<keyword evidence="1" id="KW-1003">Cell membrane</keyword>
<feature type="transmembrane region" description="Helical" evidence="1">
    <location>
        <begin position="538"/>
        <end position="557"/>
    </location>
</feature>
<gene>
    <name evidence="3" type="primary">gltS</name>
    <name evidence="3" type="ORF">EHW90_02705</name>
</gene>
<dbReference type="SUPFAM" id="SSF53850">
    <property type="entry name" value="Periplasmic binding protein-like II"/>
    <property type="match status" value="1"/>
</dbReference>
<evidence type="ECO:0000313" key="3">
    <source>
        <dbReference type="EMBL" id="RRJ15962.1"/>
    </source>
</evidence>
<feature type="transmembrane region" description="Helical" evidence="1">
    <location>
        <begin position="327"/>
        <end position="344"/>
    </location>
</feature>
<dbReference type="Pfam" id="PF16868">
    <property type="entry name" value="NMT1_3"/>
    <property type="match status" value="1"/>
</dbReference>
<organism evidence="3 4">
    <name type="scientific">Lachnoanaerobaculum orale</name>
    <dbReference type="NCBI Taxonomy" id="979627"/>
    <lineage>
        <taxon>Bacteria</taxon>
        <taxon>Bacillati</taxon>
        <taxon>Bacillota</taxon>
        <taxon>Clostridia</taxon>
        <taxon>Lachnospirales</taxon>
        <taxon>Lachnospiraceae</taxon>
        <taxon>Lachnoanaerobaculum</taxon>
    </lineage>
</organism>
<keyword evidence="1" id="KW-0915">Sodium</keyword>
<dbReference type="InterPro" id="IPR011852">
    <property type="entry name" value="TRAP_TAXI"/>
</dbReference>
<dbReference type="Gene3D" id="3.40.190.10">
    <property type="entry name" value="Periplasmic binding protein-like II"/>
    <property type="match status" value="2"/>
</dbReference>
<dbReference type="HAMAP" id="MF_02062">
    <property type="entry name" value="GltS"/>
    <property type="match status" value="1"/>
</dbReference>
<keyword evidence="1" id="KW-0813">Transport</keyword>
<dbReference type="GO" id="GO:0015813">
    <property type="term" value="P:L-glutamate transmembrane transport"/>
    <property type="evidence" value="ECO:0007669"/>
    <property type="project" value="UniProtKB-UniRule"/>
</dbReference>
<keyword evidence="1" id="KW-0472">Membrane</keyword>
<feature type="transmembrane region" description="Helical" evidence="1">
    <location>
        <begin position="351"/>
        <end position="375"/>
    </location>
</feature>
<comment type="similarity">
    <text evidence="1">Belongs to the glutamate:Na(+) symporter (ESS) (TC 2.A.27) family.</text>
</comment>
<dbReference type="CDD" id="cd13567">
    <property type="entry name" value="PBP2_TtGluBP"/>
    <property type="match status" value="1"/>
</dbReference>
<keyword evidence="1" id="KW-0739">Sodium transport</keyword>
<evidence type="ECO:0000313" key="4">
    <source>
        <dbReference type="Proteomes" id="UP000276982"/>
    </source>
</evidence>
<keyword evidence="4" id="KW-1185">Reference proteome</keyword>
<feature type="transmembrane region" description="Helical" evidence="1">
    <location>
        <begin position="651"/>
        <end position="668"/>
    </location>
</feature>
<dbReference type="Proteomes" id="UP000276982">
    <property type="component" value="Unassembled WGS sequence"/>
</dbReference>
<dbReference type="NCBIfam" id="TIGR00210">
    <property type="entry name" value="gltS"/>
    <property type="match status" value="1"/>
</dbReference>
<feature type="transmembrane region" description="Helical" evidence="1">
    <location>
        <begin position="477"/>
        <end position="500"/>
    </location>
</feature>
<keyword evidence="1" id="KW-0406">Ion transport</keyword>
<dbReference type="InterPro" id="IPR004445">
    <property type="entry name" value="GltS"/>
</dbReference>
<feature type="transmembrane region" description="Helical" evidence="1">
    <location>
        <begin position="688"/>
        <end position="715"/>
    </location>
</feature>
<protein>
    <recommendedName>
        <fullName evidence="1 2">Sodium/glutamate symporter</fullName>
    </recommendedName>
</protein>